<evidence type="ECO:0000313" key="1">
    <source>
        <dbReference type="EMBL" id="PNR59189.1"/>
    </source>
</evidence>
<dbReference type="Proteomes" id="UP000006727">
    <property type="component" value="Chromosome 2"/>
</dbReference>
<protein>
    <submittedName>
        <fullName evidence="1 2">Uncharacterized protein</fullName>
    </submittedName>
</protein>
<name>A0A2K1KZJ2_PHYPA</name>
<reference evidence="1 3" key="1">
    <citation type="journal article" date="2008" name="Science">
        <title>The Physcomitrella genome reveals evolutionary insights into the conquest of land by plants.</title>
        <authorList>
            <person name="Rensing S."/>
            <person name="Lang D."/>
            <person name="Zimmer A."/>
            <person name="Terry A."/>
            <person name="Salamov A."/>
            <person name="Shapiro H."/>
            <person name="Nishiyama T."/>
            <person name="Perroud P.-F."/>
            <person name="Lindquist E."/>
            <person name="Kamisugi Y."/>
            <person name="Tanahashi T."/>
            <person name="Sakakibara K."/>
            <person name="Fujita T."/>
            <person name="Oishi K."/>
            <person name="Shin-I T."/>
            <person name="Kuroki Y."/>
            <person name="Toyoda A."/>
            <person name="Suzuki Y."/>
            <person name="Hashimoto A."/>
            <person name="Yamaguchi K."/>
            <person name="Sugano A."/>
            <person name="Kohara Y."/>
            <person name="Fujiyama A."/>
            <person name="Anterola A."/>
            <person name="Aoki S."/>
            <person name="Ashton N."/>
            <person name="Barbazuk W.B."/>
            <person name="Barker E."/>
            <person name="Bennetzen J."/>
            <person name="Bezanilla M."/>
            <person name="Blankenship R."/>
            <person name="Cho S.H."/>
            <person name="Dutcher S."/>
            <person name="Estelle M."/>
            <person name="Fawcett J.A."/>
            <person name="Gundlach H."/>
            <person name="Hanada K."/>
            <person name="Heyl A."/>
            <person name="Hicks K.A."/>
            <person name="Hugh J."/>
            <person name="Lohr M."/>
            <person name="Mayer K."/>
            <person name="Melkozernov A."/>
            <person name="Murata T."/>
            <person name="Nelson D."/>
            <person name="Pils B."/>
            <person name="Prigge M."/>
            <person name="Reiss B."/>
            <person name="Renner T."/>
            <person name="Rombauts S."/>
            <person name="Rushton P."/>
            <person name="Sanderfoot A."/>
            <person name="Schween G."/>
            <person name="Shiu S.-H."/>
            <person name="Stueber K."/>
            <person name="Theodoulou F.L."/>
            <person name="Tu H."/>
            <person name="Van de Peer Y."/>
            <person name="Verrier P.J."/>
            <person name="Waters E."/>
            <person name="Wood A."/>
            <person name="Yang L."/>
            <person name="Cove D."/>
            <person name="Cuming A."/>
            <person name="Hasebe M."/>
            <person name="Lucas S."/>
            <person name="Mishler D.B."/>
            <person name="Reski R."/>
            <person name="Grigoriev I."/>
            <person name="Quatrano R.S."/>
            <person name="Boore J.L."/>
        </authorList>
    </citation>
    <scope>NUCLEOTIDE SEQUENCE [LARGE SCALE GENOMIC DNA]</scope>
    <source>
        <strain evidence="2 3">cv. Gransden 2004</strain>
    </source>
</reference>
<gene>
    <name evidence="1" type="ORF">PHYPA_001980</name>
</gene>
<dbReference type="Gramene" id="Pp3c2_101V3.1">
    <property type="protein sequence ID" value="Pp3c2_101V3.1"/>
    <property type="gene ID" value="Pp3c2_101"/>
</dbReference>
<evidence type="ECO:0000313" key="2">
    <source>
        <dbReference type="EnsemblPlants" id="Pp3c2_101V3.1"/>
    </source>
</evidence>
<reference evidence="2" key="3">
    <citation type="submission" date="2020-12" db="UniProtKB">
        <authorList>
            <consortium name="EnsemblPlants"/>
        </authorList>
    </citation>
    <scope>IDENTIFICATION</scope>
</reference>
<organism evidence="1">
    <name type="scientific">Physcomitrium patens</name>
    <name type="common">Spreading-leaved earth moss</name>
    <name type="synonym">Physcomitrella patens</name>
    <dbReference type="NCBI Taxonomy" id="3218"/>
    <lineage>
        <taxon>Eukaryota</taxon>
        <taxon>Viridiplantae</taxon>
        <taxon>Streptophyta</taxon>
        <taxon>Embryophyta</taxon>
        <taxon>Bryophyta</taxon>
        <taxon>Bryophytina</taxon>
        <taxon>Bryopsida</taxon>
        <taxon>Funariidae</taxon>
        <taxon>Funariales</taxon>
        <taxon>Funariaceae</taxon>
        <taxon>Physcomitrium</taxon>
    </lineage>
</organism>
<reference evidence="1 3" key="2">
    <citation type="journal article" date="2018" name="Plant J.">
        <title>The Physcomitrella patens chromosome-scale assembly reveals moss genome structure and evolution.</title>
        <authorList>
            <person name="Lang D."/>
            <person name="Ullrich K.K."/>
            <person name="Murat F."/>
            <person name="Fuchs J."/>
            <person name="Jenkins J."/>
            <person name="Haas F.B."/>
            <person name="Piednoel M."/>
            <person name="Gundlach H."/>
            <person name="Van Bel M."/>
            <person name="Meyberg R."/>
            <person name="Vives C."/>
            <person name="Morata J."/>
            <person name="Symeonidi A."/>
            <person name="Hiss M."/>
            <person name="Muchero W."/>
            <person name="Kamisugi Y."/>
            <person name="Saleh O."/>
            <person name="Blanc G."/>
            <person name="Decker E.L."/>
            <person name="van Gessel N."/>
            <person name="Grimwood J."/>
            <person name="Hayes R.D."/>
            <person name="Graham S.W."/>
            <person name="Gunter L.E."/>
            <person name="McDaniel S.F."/>
            <person name="Hoernstein S.N.W."/>
            <person name="Larsson A."/>
            <person name="Li F.W."/>
            <person name="Perroud P.F."/>
            <person name="Phillips J."/>
            <person name="Ranjan P."/>
            <person name="Rokshar D.S."/>
            <person name="Rothfels C.J."/>
            <person name="Schneider L."/>
            <person name="Shu S."/>
            <person name="Stevenson D.W."/>
            <person name="Thummler F."/>
            <person name="Tillich M."/>
            <person name="Villarreal Aguilar J.C."/>
            <person name="Widiez T."/>
            <person name="Wong G.K."/>
            <person name="Wymore A."/>
            <person name="Zhang Y."/>
            <person name="Zimmer A.D."/>
            <person name="Quatrano R.S."/>
            <person name="Mayer K.F.X."/>
            <person name="Goodstein D."/>
            <person name="Casacuberta J.M."/>
            <person name="Vandepoele K."/>
            <person name="Reski R."/>
            <person name="Cuming A.C."/>
            <person name="Tuskan G.A."/>
            <person name="Maumus F."/>
            <person name="Salse J."/>
            <person name="Schmutz J."/>
            <person name="Rensing S.A."/>
        </authorList>
    </citation>
    <scope>NUCLEOTIDE SEQUENCE [LARGE SCALE GENOMIC DNA]</scope>
    <source>
        <strain evidence="2 3">cv. Gransden 2004</strain>
    </source>
</reference>
<dbReference type="EMBL" id="ABEU02000002">
    <property type="protein sequence ID" value="PNR59189.1"/>
    <property type="molecule type" value="Genomic_DNA"/>
</dbReference>
<proteinExistence type="predicted"/>
<keyword evidence="3" id="KW-1185">Reference proteome</keyword>
<dbReference type="AlphaFoldDB" id="A0A2K1KZJ2"/>
<accession>A0A2K1KZJ2</accession>
<sequence>MNIDAAMTVPLYIVTAATAQPMPDVHLKSQSLTSKCTSYCDVLCCAIHLNPLLLTTANATGYTQYAITPSIAANTTGYAQYAITPSL</sequence>
<evidence type="ECO:0000313" key="3">
    <source>
        <dbReference type="Proteomes" id="UP000006727"/>
    </source>
</evidence>
<dbReference type="InParanoid" id="A0A2K1KZJ2"/>
<dbReference type="EnsemblPlants" id="Pp3c2_101V3.1">
    <property type="protein sequence ID" value="Pp3c2_101V3.1"/>
    <property type="gene ID" value="Pp3c2_101"/>
</dbReference>